<organism evidence="6">
    <name type="scientific">marine sediment metagenome</name>
    <dbReference type="NCBI Taxonomy" id="412755"/>
    <lineage>
        <taxon>unclassified sequences</taxon>
        <taxon>metagenomes</taxon>
        <taxon>ecological metagenomes</taxon>
    </lineage>
</organism>
<dbReference type="Gene3D" id="3.30.70.870">
    <property type="entry name" value="Elongation Factor G (Translational Gtpase), domain 3"/>
    <property type="match status" value="1"/>
</dbReference>
<keyword evidence="3" id="KW-0648">Protein biosynthesis</keyword>
<dbReference type="InterPro" id="IPR005517">
    <property type="entry name" value="Transl_elong_EFG/EF2_IV"/>
</dbReference>
<feature type="domain" description="Translation elongation factor EFG/EF2" evidence="5">
    <location>
        <begin position="122"/>
        <end position="190"/>
    </location>
</feature>
<name>X1GWU6_9ZZZZ</name>
<comment type="caution">
    <text evidence="6">The sequence shown here is derived from an EMBL/GenBank/DDBJ whole genome shotgun (WGS) entry which is preliminary data.</text>
</comment>
<dbReference type="GO" id="GO:0005525">
    <property type="term" value="F:GTP binding"/>
    <property type="evidence" value="ECO:0007669"/>
    <property type="project" value="UniProtKB-KW"/>
</dbReference>
<dbReference type="EMBL" id="BARU01034246">
    <property type="protein sequence ID" value="GAH62411.1"/>
    <property type="molecule type" value="Genomic_DNA"/>
</dbReference>
<evidence type="ECO:0000256" key="4">
    <source>
        <dbReference type="ARBA" id="ARBA00023134"/>
    </source>
</evidence>
<dbReference type="GO" id="GO:0003746">
    <property type="term" value="F:translation elongation factor activity"/>
    <property type="evidence" value="ECO:0007669"/>
    <property type="project" value="UniProtKB-KW"/>
</dbReference>
<dbReference type="PANTHER" id="PTHR43261:SF1">
    <property type="entry name" value="RIBOSOME-RELEASING FACTOR 2, MITOCHONDRIAL"/>
    <property type="match status" value="1"/>
</dbReference>
<dbReference type="InterPro" id="IPR020568">
    <property type="entry name" value="Ribosomal_Su5_D2-typ_SF"/>
</dbReference>
<keyword evidence="4" id="KW-0342">GTP-binding</keyword>
<dbReference type="InterPro" id="IPR009022">
    <property type="entry name" value="EFG_III"/>
</dbReference>
<sequence>MHANRREEVVEADTGAIVATLGLKNTFTGDTLCHSSRPLLLESIRFPEPVLSVAIEPRTKADQDSMGEALRRLTEEDPTFKVDYNQETGQTVISGMGELHLETIVSRLLSEFRVGAKVGKPQVAYKVTITIPVRSEGKFIRQTGGRGQYGHVCLELEPVERGNGFHFVDRVKGGVIPRQYLPAIEIGIKE</sequence>
<accession>X1GWU6</accession>
<evidence type="ECO:0000256" key="3">
    <source>
        <dbReference type="ARBA" id="ARBA00022917"/>
    </source>
</evidence>
<dbReference type="SMART" id="SM00889">
    <property type="entry name" value="EFG_IV"/>
    <property type="match status" value="1"/>
</dbReference>
<keyword evidence="2" id="KW-0251">Elongation factor</keyword>
<dbReference type="Gene3D" id="3.30.230.10">
    <property type="match status" value="1"/>
</dbReference>
<gene>
    <name evidence="6" type="ORF">S03H2_53784</name>
</gene>
<dbReference type="CDD" id="cd16262">
    <property type="entry name" value="EFG_III"/>
    <property type="match status" value="1"/>
</dbReference>
<dbReference type="Pfam" id="PF14492">
    <property type="entry name" value="EFG_III"/>
    <property type="match status" value="1"/>
</dbReference>
<dbReference type="AlphaFoldDB" id="X1GWU6"/>
<dbReference type="FunFam" id="3.30.70.870:FF:000001">
    <property type="entry name" value="Elongation factor G"/>
    <property type="match status" value="1"/>
</dbReference>
<evidence type="ECO:0000256" key="2">
    <source>
        <dbReference type="ARBA" id="ARBA00022768"/>
    </source>
</evidence>
<proteinExistence type="predicted"/>
<dbReference type="InterPro" id="IPR035647">
    <property type="entry name" value="EFG_III/V"/>
</dbReference>
<dbReference type="InterPro" id="IPR014721">
    <property type="entry name" value="Ribsml_uS5_D2-typ_fold_subgr"/>
</dbReference>
<dbReference type="InterPro" id="IPR041095">
    <property type="entry name" value="EFG_II"/>
</dbReference>
<keyword evidence="1" id="KW-0547">Nucleotide-binding</keyword>
<dbReference type="SUPFAM" id="SSF54211">
    <property type="entry name" value="Ribosomal protein S5 domain 2-like"/>
    <property type="match status" value="1"/>
</dbReference>
<evidence type="ECO:0000259" key="5">
    <source>
        <dbReference type="SMART" id="SM00889"/>
    </source>
</evidence>
<reference evidence="6" key="1">
    <citation type="journal article" date="2014" name="Front. Microbiol.">
        <title>High frequency of phylogenetically diverse reductive dehalogenase-homologous genes in deep subseafloor sedimentary metagenomes.</title>
        <authorList>
            <person name="Kawai M."/>
            <person name="Futagami T."/>
            <person name="Toyoda A."/>
            <person name="Takaki Y."/>
            <person name="Nishi S."/>
            <person name="Hori S."/>
            <person name="Arai W."/>
            <person name="Tsubouchi T."/>
            <person name="Morono Y."/>
            <person name="Uchiyama I."/>
            <person name="Ito T."/>
            <person name="Fujiyama A."/>
            <person name="Inagaki F."/>
            <person name="Takami H."/>
        </authorList>
    </citation>
    <scope>NUCLEOTIDE SEQUENCE</scope>
    <source>
        <strain evidence="6">Expedition CK06-06</strain>
    </source>
</reference>
<dbReference type="GO" id="GO:0032790">
    <property type="term" value="P:ribosome disassembly"/>
    <property type="evidence" value="ECO:0007669"/>
    <property type="project" value="TreeGrafter"/>
</dbReference>
<dbReference type="Gene3D" id="2.40.30.10">
    <property type="entry name" value="Translation factors"/>
    <property type="match status" value="1"/>
</dbReference>
<evidence type="ECO:0000313" key="6">
    <source>
        <dbReference type="EMBL" id="GAH62411.1"/>
    </source>
</evidence>
<evidence type="ECO:0000256" key="1">
    <source>
        <dbReference type="ARBA" id="ARBA00022741"/>
    </source>
</evidence>
<dbReference type="InterPro" id="IPR009000">
    <property type="entry name" value="Transl_B-barrel_sf"/>
</dbReference>
<dbReference type="PANTHER" id="PTHR43261">
    <property type="entry name" value="TRANSLATION ELONGATION FACTOR G-RELATED"/>
    <property type="match status" value="1"/>
</dbReference>
<dbReference type="SUPFAM" id="SSF50447">
    <property type="entry name" value="Translation proteins"/>
    <property type="match status" value="1"/>
</dbReference>
<dbReference type="SUPFAM" id="SSF54980">
    <property type="entry name" value="EF-G C-terminal domain-like"/>
    <property type="match status" value="1"/>
</dbReference>
<protein>
    <recommendedName>
        <fullName evidence="5">Translation elongation factor EFG/EF2 domain-containing protein</fullName>
    </recommendedName>
</protein>
<feature type="non-terminal residue" evidence="6">
    <location>
        <position position="190"/>
    </location>
</feature>
<dbReference type="Pfam" id="PF03764">
    <property type="entry name" value="EFG_IV"/>
    <property type="match status" value="1"/>
</dbReference>